<proteinExistence type="predicted"/>
<evidence type="ECO:0000256" key="1">
    <source>
        <dbReference type="SAM" id="Phobius"/>
    </source>
</evidence>
<evidence type="ECO:0008006" key="4">
    <source>
        <dbReference type="Google" id="ProtNLM"/>
    </source>
</evidence>
<keyword evidence="1" id="KW-0472">Membrane</keyword>
<keyword evidence="1" id="KW-1133">Transmembrane helix</keyword>
<name>A0A2T5MI14_9GAMM</name>
<dbReference type="Gene3D" id="3.30.1330.60">
    <property type="entry name" value="OmpA-like domain"/>
    <property type="match status" value="1"/>
</dbReference>
<dbReference type="InterPro" id="IPR052894">
    <property type="entry name" value="AsmA-related"/>
</dbReference>
<sequence length="1208" mass="130483">MDSLISRLKNWFGTGKDWATSPKGRRTGWISVVVIVVFGIGAWLGVPPLIRSVATHQASEWLERPVTLGKISFNPYRLKLNIEQLHIGERGGVQPFVDVGQITVNLSWSSLFRGAAIVDSLTVVRPDIHIARTAEQRFNFTDLIEKANKEPESESPTRFALHNITIVDGNIAFDDQVLHSKHSIEKLQLGIPFIANLPSATKIDVQPLLQMVVDGSPFNLSGKTKPFAETHESIVDIKLDQLDLTRYLAYVPVQLPVKIPQGFLSSNLQVHFVSAQPQVMISLSGDVSIDKLKVLDRKDAPLLDLKHAAAKLADVQPLRNIVHLKNLSFDGLTTYAALNRDGSTNFDALSSPSAKPKATAKAEKKTAPFDLVLESASLDNGVVQFTDRRNAKPIPLTIDAIRFKLQNLHTLGKTAATASLDLRLADGNLAVQSKVVPSAQQATASVTLNQINLAALQPFIQQQLDAVLKSGSLNAKAQLQVDMAASPQKILVQPASASIDNFELRTSKGNETPLRWQHLQIGLDQLDVTNQKATLSEISADGLNLLARREANGSINLNKLLRTQAATKSAAAKPAQKSEKQWQVTISKIALNKAGLRFQDNTTASPVKVDITPLNLTLQNVSSDLAQTAKLSLDGQLPRKGRFQVTGDVAPSPLKADLKIETQQLDVAAFGAYVEKLNATIASAALSTRGRLKLSKNTSDQLQVRFQGNATLGKVRVLDKLTDDDFVNWNSFSATGIKVALDGDKPASFHVDALALSDFFARIIMSSTGKLNLQDIMATDAQAAPTSLTRENVAAPAPAPVAATTPNTTEQTPAANISLGQITLQGGKVLYTDNFIKPNYTATISSIAGKVGAFGTQSTKPADVLLQGQFDHNAPLTISGNINPLAPMAVVDITTKATSVELTDLTSYSTKYAGYPLTKGKLSFDVHYQLDQGKLVADNHIYIDQLTFGDRIDGPDATKLPIQLAVSLLKDSNGVIDLRVPVSGSVTDPDFSLGGVIFRAFINLITKAALSPFSLLSSAFGGGDALSYIVFNPGSATLTPEAETHLTSLAKALTDRPALRLDIIGRTDPELDKPGLREAMVAQRVKRQMIRDVVGKGDSVDTSKLQVPPESYNKYLELAYKAESFTKPKNFIGIAKSLPPAEMKKLILTNMPVTDQDLRGLAEKRAEAVRQQLSSKVDGSRLFVVAPKLDATGIDDKGKTTRVDFSLK</sequence>
<keyword evidence="3" id="KW-1185">Reference proteome</keyword>
<dbReference type="OrthoDB" id="9757969at2"/>
<dbReference type="Proteomes" id="UP000244248">
    <property type="component" value="Unassembled WGS sequence"/>
</dbReference>
<reference evidence="2 3" key="1">
    <citation type="submission" date="2018-04" db="EMBL/GenBank/DDBJ databases">
        <title>Novel species isolated from glacier.</title>
        <authorList>
            <person name="Liu Q."/>
            <person name="Xin Y.-H."/>
        </authorList>
    </citation>
    <scope>NUCLEOTIDE SEQUENCE [LARGE SCALE GENOMIC DNA]</scope>
    <source>
        <strain evidence="2 3">GT1R17</strain>
    </source>
</reference>
<dbReference type="InterPro" id="IPR036737">
    <property type="entry name" value="OmpA-like_sf"/>
</dbReference>
<dbReference type="EMBL" id="QANS01000002">
    <property type="protein sequence ID" value="PTU32179.1"/>
    <property type="molecule type" value="Genomic_DNA"/>
</dbReference>
<dbReference type="SUPFAM" id="SSF103088">
    <property type="entry name" value="OmpA-like"/>
    <property type="match status" value="1"/>
</dbReference>
<protein>
    <recommendedName>
        <fullName evidence="4">DUF748 domain-containing protein</fullName>
    </recommendedName>
</protein>
<dbReference type="GO" id="GO:0090313">
    <property type="term" value="P:regulation of protein targeting to membrane"/>
    <property type="evidence" value="ECO:0007669"/>
    <property type="project" value="TreeGrafter"/>
</dbReference>
<keyword evidence="1" id="KW-0812">Transmembrane</keyword>
<dbReference type="PANTHER" id="PTHR30441:SF8">
    <property type="entry name" value="DUF748 DOMAIN-CONTAINING PROTEIN"/>
    <property type="match status" value="1"/>
</dbReference>
<organism evidence="2 3">
    <name type="scientific">Stenotrophobium rhamnosiphilum</name>
    <dbReference type="NCBI Taxonomy" id="2029166"/>
    <lineage>
        <taxon>Bacteria</taxon>
        <taxon>Pseudomonadati</taxon>
        <taxon>Pseudomonadota</taxon>
        <taxon>Gammaproteobacteria</taxon>
        <taxon>Nevskiales</taxon>
        <taxon>Nevskiaceae</taxon>
        <taxon>Stenotrophobium</taxon>
    </lineage>
</organism>
<dbReference type="GO" id="GO:0005886">
    <property type="term" value="C:plasma membrane"/>
    <property type="evidence" value="ECO:0007669"/>
    <property type="project" value="TreeGrafter"/>
</dbReference>
<comment type="caution">
    <text evidence="2">The sequence shown here is derived from an EMBL/GenBank/DDBJ whole genome shotgun (WGS) entry which is preliminary data.</text>
</comment>
<dbReference type="PANTHER" id="PTHR30441">
    <property type="entry name" value="DUF748 DOMAIN-CONTAINING PROTEIN"/>
    <property type="match status" value="1"/>
</dbReference>
<accession>A0A2T5MI14</accession>
<dbReference type="RefSeq" id="WP_107939370.1">
    <property type="nucleotide sequence ID" value="NZ_QANS01000002.1"/>
</dbReference>
<dbReference type="Pfam" id="PF05359">
    <property type="entry name" value="DUF748"/>
    <property type="match status" value="2"/>
</dbReference>
<evidence type="ECO:0000313" key="2">
    <source>
        <dbReference type="EMBL" id="PTU32179.1"/>
    </source>
</evidence>
<gene>
    <name evidence="2" type="ORF">CJD38_05830</name>
</gene>
<dbReference type="AlphaFoldDB" id="A0A2T5MI14"/>
<evidence type="ECO:0000313" key="3">
    <source>
        <dbReference type="Proteomes" id="UP000244248"/>
    </source>
</evidence>
<dbReference type="InterPro" id="IPR008023">
    <property type="entry name" value="DUF748"/>
</dbReference>
<feature type="transmembrane region" description="Helical" evidence="1">
    <location>
        <begin position="28"/>
        <end position="46"/>
    </location>
</feature>